<keyword evidence="3" id="KW-0812">Transmembrane</keyword>
<evidence type="ECO:0000256" key="1">
    <source>
        <dbReference type="ARBA" id="ARBA00022825"/>
    </source>
</evidence>
<keyword evidence="3" id="KW-0472">Membrane</keyword>
<organism evidence="4 5">
    <name type="scientific">Filobacillus milosensis</name>
    <dbReference type="NCBI Taxonomy" id="94137"/>
    <lineage>
        <taxon>Bacteria</taxon>
        <taxon>Bacillati</taxon>
        <taxon>Bacillota</taxon>
        <taxon>Bacilli</taxon>
        <taxon>Bacillales</taxon>
        <taxon>Bacillaceae</taxon>
        <taxon>Filobacillus</taxon>
    </lineage>
</organism>
<keyword evidence="2" id="KW-0175">Coiled coil</keyword>
<proteinExistence type="predicted"/>
<name>A0A4Y8IDK7_9BACI</name>
<dbReference type="SUPFAM" id="SSF50494">
    <property type="entry name" value="Trypsin-like serine proteases"/>
    <property type="match status" value="1"/>
</dbReference>
<protein>
    <submittedName>
        <fullName evidence="4">Trypsin-like serine protease</fullName>
    </submittedName>
</protein>
<comment type="caution">
    <text evidence="4">The sequence shown here is derived from an EMBL/GenBank/DDBJ whole genome shotgun (WGS) entry which is preliminary data.</text>
</comment>
<evidence type="ECO:0000256" key="2">
    <source>
        <dbReference type="SAM" id="Coils"/>
    </source>
</evidence>
<keyword evidence="4" id="KW-0645">Protease</keyword>
<dbReference type="GO" id="GO:0004252">
    <property type="term" value="F:serine-type endopeptidase activity"/>
    <property type="evidence" value="ECO:0007669"/>
    <property type="project" value="InterPro"/>
</dbReference>
<feature type="transmembrane region" description="Helical" evidence="3">
    <location>
        <begin position="20"/>
        <end position="41"/>
    </location>
</feature>
<dbReference type="Pfam" id="PF13365">
    <property type="entry name" value="Trypsin_2"/>
    <property type="match status" value="1"/>
</dbReference>
<evidence type="ECO:0000313" key="4">
    <source>
        <dbReference type="EMBL" id="TFB14068.1"/>
    </source>
</evidence>
<dbReference type="PRINTS" id="PR00834">
    <property type="entry name" value="PROTEASES2C"/>
</dbReference>
<keyword evidence="5" id="KW-1185">Reference proteome</keyword>
<keyword evidence="1" id="KW-0720">Serine protease</keyword>
<dbReference type="InterPro" id="IPR009003">
    <property type="entry name" value="Peptidase_S1_PA"/>
</dbReference>
<gene>
    <name evidence="4" type="ORF">E3U55_14910</name>
</gene>
<dbReference type="PANTHER" id="PTHR22939">
    <property type="entry name" value="SERINE PROTEASE FAMILY S1C HTRA-RELATED"/>
    <property type="match status" value="1"/>
</dbReference>
<sequence length="413" mass="46689">MVLRRTIGVKFMPHRRKRILPITLSILIIIGTSIAISLYYLHWEEDALASSKGMVEVVENYDDKESKDLQTVIHEAQKHVVQIEAIGPTRTSVGSGFVYNNKGDIITNAHVVKNADDIFIKTSDASTYPGALIGISKTQDVAVIRVPQLRDQGNLEIDPSFEANIGEEIIAVGSPQGHLNTFTDGIISQKGQNFTLENYEYKNLYQVSANITQGNSGGPLIHKDSGLIIGINSAANREGSIGFSIPISSVYDLIQMWSDKADNEELSFEGDPNHYQTFDEESLKNDATYLINYFYDTLNVRDYFAAYSLLGSNEQIKRSYQEFRELIVSAIDIKVKGNMQYEMISNDRIQITVKSDHKIRKDEETMEIHHYETKYTVGYENDQLKILSINRELLSKTEEKLENEKPTEEDEKA</sequence>
<evidence type="ECO:0000256" key="3">
    <source>
        <dbReference type="SAM" id="Phobius"/>
    </source>
</evidence>
<evidence type="ECO:0000313" key="5">
    <source>
        <dbReference type="Proteomes" id="UP000297975"/>
    </source>
</evidence>
<dbReference type="Gene3D" id="2.40.10.10">
    <property type="entry name" value="Trypsin-like serine proteases"/>
    <property type="match status" value="2"/>
</dbReference>
<dbReference type="OrthoDB" id="189537at2"/>
<keyword evidence="1" id="KW-0378">Hydrolase</keyword>
<dbReference type="InterPro" id="IPR001940">
    <property type="entry name" value="Peptidase_S1C"/>
</dbReference>
<dbReference type="Proteomes" id="UP000297975">
    <property type="component" value="Unassembled WGS sequence"/>
</dbReference>
<keyword evidence="3" id="KW-1133">Transmembrane helix</keyword>
<dbReference type="AlphaFoldDB" id="A0A4Y8IDK7"/>
<dbReference type="GO" id="GO:0006508">
    <property type="term" value="P:proteolysis"/>
    <property type="evidence" value="ECO:0007669"/>
    <property type="project" value="UniProtKB-KW"/>
</dbReference>
<reference evidence="4 5" key="1">
    <citation type="submission" date="2019-03" db="EMBL/GenBank/DDBJ databases">
        <authorList>
            <person name="He R.-H."/>
        </authorList>
    </citation>
    <scope>NUCLEOTIDE SEQUENCE [LARGE SCALE GENOMIC DNA]</scope>
    <source>
        <strain evidence="5">SH 714</strain>
    </source>
</reference>
<dbReference type="InterPro" id="IPR043504">
    <property type="entry name" value="Peptidase_S1_PA_chymotrypsin"/>
</dbReference>
<accession>A0A4Y8IDK7</accession>
<dbReference type="EMBL" id="SOPW01000020">
    <property type="protein sequence ID" value="TFB14068.1"/>
    <property type="molecule type" value="Genomic_DNA"/>
</dbReference>
<dbReference type="PANTHER" id="PTHR22939:SF129">
    <property type="entry name" value="SERINE PROTEASE HTRA2, MITOCHONDRIAL"/>
    <property type="match status" value="1"/>
</dbReference>
<feature type="coiled-coil region" evidence="2">
    <location>
        <begin position="384"/>
        <end position="411"/>
    </location>
</feature>